<sequence>MKRYYLFDYIWYIGEALRKKDGNPSSGSLTLNFVWLFGILVPLLLPVMYRLFENPAAIICGLALIFLPEIFCRLRYTVQRRKEIMEHYSGMKRLYQRLFVIYGLTILFAATALIIMFSLGFITKKL</sequence>
<evidence type="ECO:0000256" key="1">
    <source>
        <dbReference type="SAM" id="Phobius"/>
    </source>
</evidence>
<keyword evidence="1" id="KW-0472">Membrane</keyword>
<comment type="caution">
    <text evidence="2">The sequence shown here is derived from an EMBL/GenBank/DDBJ whole genome shotgun (WGS) entry which is preliminary data.</text>
</comment>
<evidence type="ECO:0000313" key="2">
    <source>
        <dbReference type="EMBL" id="TGY69589.1"/>
    </source>
</evidence>
<protein>
    <recommendedName>
        <fullName evidence="4">Transmembrane protein</fullName>
    </recommendedName>
</protein>
<feature type="transmembrane region" description="Helical" evidence="1">
    <location>
        <begin position="55"/>
        <end position="78"/>
    </location>
</feature>
<proteinExistence type="predicted"/>
<evidence type="ECO:0000313" key="3">
    <source>
        <dbReference type="Proteomes" id="UP000306630"/>
    </source>
</evidence>
<keyword evidence="1" id="KW-1133">Transmembrane helix</keyword>
<feature type="transmembrane region" description="Helical" evidence="1">
    <location>
        <begin position="99"/>
        <end position="122"/>
    </location>
</feature>
<accession>A0A4V3RT31</accession>
<name>A0A4V3RT31_9BACT</name>
<gene>
    <name evidence="2" type="ORF">E5333_13695</name>
</gene>
<evidence type="ECO:0008006" key="4">
    <source>
        <dbReference type="Google" id="ProtNLM"/>
    </source>
</evidence>
<dbReference type="Proteomes" id="UP000306630">
    <property type="component" value="Unassembled WGS sequence"/>
</dbReference>
<dbReference type="EMBL" id="SRYD01000071">
    <property type="protein sequence ID" value="TGY69589.1"/>
    <property type="molecule type" value="Genomic_DNA"/>
</dbReference>
<keyword evidence="1" id="KW-0812">Transmembrane</keyword>
<reference evidence="2 3" key="1">
    <citation type="submission" date="2019-04" db="EMBL/GenBank/DDBJ databases">
        <title>Microbes associate with the intestines of laboratory mice.</title>
        <authorList>
            <person name="Navarre W."/>
            <person name="Wong E."/>
            <person name="Huang K."/>
            <person name="Tropini C."/>
            <person name="Ng K."/>
            <person name="Yu B."/>
        </authorList>
    </citation>
    <scope>NUCLEOTIDE SEQUENCE [LARGE SCALE GENOMIC DNA]</scope>
    <source>
        <strain evidence="2 3">NM06_A21</strain>
    </source>
</reference>
<dbReference type="AlphaFoldDB" id="A0A4V3RT31"/>
<dbReference type="RefSeq" id="WP_135993871.1">
    <property type="nucleotide sequence ID" value="NZ_SRYD01000071.1"/>
</dbReference>
<feature type="transmembrane region" description="Helical" evidence="1">
    <location>
        <begin position="29"/>
        <end position="49"/>
    </location>
</feature>
<organism evidence="2 3">
    <name type="scientific">Muribaculum intestinale</name>
    <dbReference type="NCBI Taxonomy" id="1796646"/>
    <lineage>
        <taxon>Bacteria</taxon>
        <taxon>Pseudomonadati</taxon>
        <taxon>Bacteroidota</taxon>
        <taxon>Bacteroidia</taxon>
        <taxon>Bacteroidales</taxon>
        <taxon>Muribaculaceae</taxon>
        <taxon>Muribaculum</taxon>
    </lineage>
</organism>